<dbReference type="InterPro" id="IPR001451">
    <property type="entry name" value="Hexapep"/>
</dbReference>
<protein>
    <submittedName>
        <fullName evidence="4">Sugar O-acyltransferase, sialic acid O-acetyltransferase NeuD family</fullName>
    </submittedName>
</protein>
<evidence type="ECO:0000313" key="5">
    <source>
        <dbReference type="Proteomes" id="UP000000310"/>
    </source>
</evidence>
<evidence type="ECO:0000313" key="4">
    <source>
        <dbReference type="EMBL" id="ADY53739.1"/>
    </source>
</evidence>
<dbReference type="Gene3D" id="2.160.10.10">
    <property type="entry name" value="Hexapeptide repeat proteins"/>
    <property type="match status" value="1"/>
</dbReference>
<name>F0SBB2_PSESL</name>
<feature type="binding site" evidence="2">
    <location>
        <position position="69"/>
    </location>
    <ligand>
        <name>substrate</name>
    </ligand>
</feature>
<feature type="domain" description="PglD N-terminal" evidence="3">
    <location>
        <begin position="6"/>
        <end position="80"/>
    </location>
</feature>
<accession>F0SBB2</accession>
<gene>
    <name evidence="4" type="ordered locus">Pedsa_3203</name>
</gene>
<dbReference type="Gene3D" id="3.40.50.20">
    <property type="match status" value="1"/>
</dbReference>
<keyword evidence="5" id="KW-1185">Reference proteome</keyword>
<dbReference type="InterPro" id="IPR050179">
    <property type="entry name" value="Trans_hexapeptide_repeat"/>
</dbReference>
<dbReference type="EMBL" id="CP002545">
    <property type="protein sequence ID" value="ADY53739.1"/>
    <property type="molecule type" value="Genomic_DNA"/>
</dbReference>
<dbReference type="InterPro" id="IPR041561">
    <property type="entry name" value="PglD_N"/>
</dbReference>
<dbReference type="CDD" id="cd03360">
    <property type="entry name" value="LbH_AT_putative"/>
    <property type="match status" value="1"/>
</dbReference>
<dbReference type="Pfam" id="PF00132">
    <property type="entry name" value="Hexapep"/>
    <property type="match status" value="1"/>
</dbReference>
<organism evidence="4 5">
    <name type="scientific">Pseudopedobacter saltans (strain ATCC 51119 / DSM 12145 / JCM 21818 / CCUG 39354 / LMG 10337 / NBRC 100064 / NCIMB 13643)</name>
    <name type="common">Pedobacter saltans</name>
    <dbReference type="NCBI Taxonomy" id="762903"/>
    <lineage>
        <taxon>Bacteria</taxon>
        <taxon>Pseudomonadati</taxon>
        <taxon>Bacteroidota</taxon>
        <taxon>Sphingobacteriia</taxon>
        <taxon>Sphingobacteriales</taxon>
        <taxon>Sphingobacteriaceae</taxon>
        <taxon>Pseudopedobacter</taxon>
    </lineage>
</organism>
<feature type="binding site" evidence="2">
    <location>
        <position position="144"/>
    </location>
    <ligand>
        <name>acetyl-CoA</name>
        <dbReference type="ChEBI" id="CHEBI:57288"/>
    </ligand>
</feature>
<dbReference type="Pfam" id="PF17836">
    <property type="entry name" value="PglD_N"/>
    <property type="match status" value="1"/>
</dbReference>
<dbReference type="eggNOG" id="COG0110">
    <property type="taxonomic scope" value="Bacteria"/>
</dbReference>
<dbReference type="AlphaFoldDB" id="F0SBB2"/>
<comment type="similarity">
    <text evidence="1">Belongs to the transferase hexapeptide repeat family.</text>
</comment>
<dbReference type="PANTHER" id="PTHR43300:SF7">
    <property type="entry name" value="UDP-N-ACETYLBACILLOSAMINE N-ACETYLTRANSFERASE"/>
    <property type="match status" value="1"/>
</dbReference>
<reference evidence="4 5" key="1">
    <citation type="journal article" date="2011" name="Stand. Genomic Sci.">
        <title>Complete genome sequence of the gliding, heparinolytic Pedobacter saltans type strain (113).</title>
        <authorList>
            <person name="Liolios K."/>
            <person name="Sikorski J."/>
            <person name="Lu M."/>
            <person name="Nolan M."/>
            <person name="Lapidus A."/>
            <person name="Lucas S."/>
            <person name="Hammon N."/>
            <person name="Deshpande S."/>
            <person name="Cheng J.F."/>
            <person name="Tapia R."/>
            <person name="Han C."/>
            <person name="Goodwin L."/>
            <person name="Pitluck S."/>
            <person name="Huntemann M."/>
            <person name="Ivanova N."/>
            <person name="Pagani I."/>
            <person name="Mavromatis K."/>
            <person name="Ovchinikova G."/>
            <person name="Pati A."/>
            <person name="Chen A."/>
            <person name="Palaniappan K."/>
            <person name="Land M."/>
            <person name="Hauser L."/>
            <person name="Brambilla E.M."/>
            <person name="Kotsyurbenko O."/>
            <person name="Rohde M."/>
            <person name="Tindall B.J."/>
            <person name="Abt B."/>
            <person name="Goker M."/>
            <person name="Detter J.C."/>
            <person name="Woyke T."/>
            <person name="Bristow J."/>
            <person name="Eisen J.A."/>
            <person name="Markowitz V."/>
            <person name="Hugenholtz P."/>
            <person name="Klenk H.P."/>
            <person name="Kyrpides N.C."/>
        </authorList>
    </citation>
    <scope>NUCLEOTIDE SEQUENCE [LARGE SCALE GENOMIC DNA]</scope>
    <source>
        <strain evidence="5">ATCC 51119 / DSM 12145 / JCM 21818 / LMG 10337 / NBRC 100064 / NCIMB 13643</strain>
    </source>
</reference>
<dbReference type="InterPro" id="IPR011004">
    <property type="entry name" value="Trimer_LpxA-like_sf"/>
</dbReference>
<proteinExistence type="inferred from homology"/>
<evidence type="ECO:0000256" key="1">
    <source>
        <dbReference type="ARBA" id="ARBA00007274"/>
    </source>
</evidence>
<reference evidence="5" key="2">
    <citation type="submission" date="2011-02" db="EMBL/GenBank/DDBJ databases">
        <title>The complete genome of Pedobacter saltans DSM 12145.</title>
        <authorList>
            <consortium name="US DOE Joint Genome Institute (JGI-PGF)"/>
            <person name="Lucas S."/>
            <person name="Copeland A."/>
            <person name="Lapidus A."/>
            <person name="Bruce D."/>
            <person name="Goodwin L."/>
            <person name="Pitluck S."/>
            <person name="Kyrpides N."/>
            <person name="Mavromatis K."/>
            <person name="Pagani I."/>
            <person name="Ivanova N."/>
            <person name="Ovchinnikova G."/>
            <person name="Lu M."/>
            <person name="Detter J.C."/>
            <person name="Han C."/>
            <person name="Land M."/>
            <person name="Hauser L."/>
            <person name="Markowitz V."/>
            <person name="Cheng J.-F."/>
            <person name="Hugenholtz P."/>
            <person name="Woyke T."/>
            <person name="Wu D."/>
            <person name="Tindall B."/>
            <person name="Pomrenke H.G."/>
            <person name="Brambilla E."/>
            <person name="Klenk H.-P."/>
            <person name="Eisen J.A."/>
        </authorList>
    </citation>
    <scope>NUCLEOTIDE SEQUENCE [LARGE SCALE GENOMIC DNA]</scope>
    <source>
        <strain evidence="5">ATCC 51119 / DSM 12145 / JCM 21818 / LMG 10337 / NBRC 100064 / NCIMB 13643</strain>
    </source>
</reference>
<dbReference type="SUPFAM" id="SSF51161">
    <property type="entry name" value="Trimeric LpxA-like enzymes"/>
    <property type="match status" value="1"/>
</dbReference>
<sequence length="206" mass="22061">MNPDKKLHIIGCGGHARSVADVYLSLDSVHAIVFLDENARKGEKIFGYDVLKLSYSNQNTGVDYFVALGDNEKREELFKKYESNGHIVSILSNSAYISEFAKLGKGVFIGNFTHVGPEVEIGDNTIINTASIIEHGVKIGAHSHIAPNVAISGNTVIGKRNFVGVGASIKDCVNICDNVIIGAGAVVITDIYEAGTYVGVPAKRIK</sequence>
<evidence type="ECO:0000259" key="3">
    <source>
        <dbReference type="Pfam" id="PF17836"/>
    </source>
</evidence>
<dbReference type="Proteomes" id="UP000000310">
    <property type="component" value="Chromosome"/>
</dbReference>
<dbReference type="STRING" id="762903.Pedsa_3203"/>
<evidence type="ECO:0000256" key="2">
    <source>
        <dbReference type="PIRSR" id="PIRSR620019-2"/>
    </source>
</evidence>
<dbReference type="NCBIfam" id="TIGR03570">
    <property type="entry name" value="NeuD_NnaD"/>
    <property type="match status" value="1"/>
</dbReference>
<dbReference type="InterPro" id="IPR020019">
    <property type="entry name" value="AcTrfase_PglD-like"/>
</dbReference>
<dbReference type="KEGG" id="psn:Pedsa_3203"/>
<dbReference type="HOGENOM" id="CLU_081811_2_0_10"/>
<dbReference type="RefSeq" id="WP_013634224.1">
    <property type="nucleotide sequence ID" value="NC_015177.1"/>
</dbReference>
<dbReference type="PANTHER" id="PTHR43300">
    <property type="entry name" value="ACETYLTRANSFERASE"/>
    <property type="match status" value="1"/>
</dbReference>